<name>A0A382LM06_9ZZZZ</name>
<reference evidence="1" key="1">
    <citation type="submission" date="2018-05" db="EMBL/GenBank/DDBJ databases">
        <authorList>
            <person name="Lanie J.A."/>
            <person name="Ng W.-L."/>
            <person name="Kazmierczak K.M."/>
            <person name="Andrzejewski T.M."/>
            <person name="Davidsen T.M."/>
            <person name="Wayne K.J."/>
            <person name="Tettelin H."/>
            <person name="Glass J.I."/>
            <person name="Rusch D."/>
            <person name="Podicherti R."/>
            <person name="Tsui H.-C.T."/>
            <person name="Winkler M.E."/>
        </authorList>
    </citation>
    <scope>NUCLEOTIDE SEQUENCE</scope>
</reference>
<sequence>MSLIRFLALAAYTFALLAKAEGRAFFEDVLFFRAASVWSKKAAASR</sequence>
<dbReference type="AlphaFoldDB" id="A0A382LM06"/>
<accession>A0A382LM06</accession>
<evidence type="ECO:0000313" key="1">
    <source>
        <dbReference type="EMBL" id="SVC36132.1"/>
    </source>
</evidence>
<organism evidence="1">
    <name type="scientific">marine metagenome</name>
    <dbReference type="NCBI Taxonomy" id="408172"/>
    <lineage>
        <taxon>unclassified sequences</taxon>
        <taxon>metagenomes</taxon>
        <taxon>ecological metagenomes</taxon>
    </lineage>
</organism>
<dbReference type="EMBL" id="UINC01087081">
    <property type="protein sequence ID" value="SVC36132.1"/>
    <property type="molecule type" value="Genomic_DNA"/>
</dbReference>
<gene>
    <name evidence="1" type="ORF">METZ01_LOCUS288986</name>
</gene>
<proteinExistence type="predicted"/>
<protein>
    <submittedName>
        <fullName evidence="1">Uncharacterized protein</fullName>
    </submittedName>
</protein>